<organism evidence="5 6">
    <name type="scientific">Blautia producta</name>
    <dbReference type="NCBI Taxonomy" id="33035"/>
    <lineage>
        <taxon>Bacteria</taxon>
        <taxon>Bacillati</taxon>
        <taxon>Bacillota</taxon>
        <taxon>Clostridia</taxon>
        <taxon>Lachnospirales</taxon>
        <taxon>Lachnospiraceae</taxon>
        <taxon>Blautia</taxon>
    </lineage>
</organism>
<dbReference type="Gene3D" id="2.60.120.10">
    <property type="entry name" value="Jelly Rolls"/>
    <property type="match status" value="1"/>
</dbReference>
<dbReference type="GO" id="GO:0043565">
    <property type="term" value="F:sequence-specific DNA binding"/>
    <property type="evidence" value="ECO:0007669"/>
    <property type="project" value="InterPro"/>
</dbReference>
<gene>
    <name evidence="5" type="primary">adaA_6</name>
    <name evidence="5" type="ORF">PMF13cell1_02219</name>
</gene>
<keyword evidence="5" id="KW-0489">Methyltransferase</keyword>
<feature type="domain" description="HTH araC/xylS-type" evidence="4">
    <location>
        <begin position="180"/>
        <end position="277"/>
    </location>
</feature>
<dbReference type="SMART" id="SM00342">
    <property type="entry name" value="HTH_ARAC"/>
    <property type="match status" value="1"/>
</dbReference>
<dbReference type="KEGG" id="bpro:PMF13cell1_02219"/>
<protein>
    <submittedName>
        <fullName evidence="5">Bifunctional transcriptional activator/DNA repair enzyme AdaA</fullName>
        <ecNumber evidence="5">2.1.1.-</ecNumber>
    </submittedName>
</protein>
<evidence type="ECO:0000313" key="5">
    <source>
        <dbReference type="EMBL" id="QBE96672.1"/>
    </source>
</evidence>
<keyword evidence="5" id="KW-0808">Transferase</keyword>
<dbReference type="SUPFAM" id="SSF46689">
    <property type="entry name" value="Homeodomain-like"/>
    <property type="match status" value="2"/>
</dbReference>
<dbReference type="Pfam" id="PF02311">
    <property type="entry name" value="AraC_binding"/>
    <property type="match status" value="1"/>
</dbReference>
<dbReference type="Gene3D" id="1.10.10.60">
    <property type="entry name" value="Homeodomain-like"/>
    <property type="match status" value="1"/>
</dbReference>
<dbReference type="InterPro" id="IPR018062">
    <property type="entry name" value="HTH_AraC-typ_CS"/>
</dbReference>
<dbReference type="PROSITE" id="PS00041">
    <property type="entry name" value="HTH_ARAC_FAMILY_1"/>
    <property type="match status" value="1"/>
</dbReference>
<dbReference type="InterPro" id="IPR018060">
    <property type="entry name" value="HTH_AraC"/>
</dbReference>
<dbReference type="PANTHER" id="PTHR43280:SF2">
    <property type="entry name" value="HTH-TYPE TRANSCRIPTIONAL REGULATOR EXSA"/>
    <property type="match status" value="1"/>
</dbReference>
<dbReference type="EC" id="2.1.1.-" evidence="5"/>
<dbReference type="InterPro" id="IPR009057">
    <property type="entry name" value="Homeodomain-like_sf"/>
</dbReference>
<dbReference type="GO" id="GO:0032259">
    <property type="term" value="P:methylation"/>
    <property type="evidence" value="ECO:0007669"/>
    <property type="project" value="UniProtKB-KW"/>
</dbReference>
<evidence type="ECO:0000256" key="1">
    <source>
        <dbReference type="ARBA" id="ARBA00023015"/>
    </source>
</evidence>
<dbReference type="SUPFAM" id="SSF51182">
    <property type="entry name" value="RmlC-like cupins"/>
    <property type="match status" value="1"/>
</dbReference>
<evidence type="ECO:0000259" key="4">
    <source>
        <dbReference type="PROSITE" id="PS01124"/>
    </source>
</evidence>
<dbReference type="GO" id="GO:0008168">
    <property type="term" value="F:methyltransferase activity"/>
    <property type="evidence" value="ECO:0007669"/>
    <property type="project" value="UniProtKB-KW"/>
</dbReference>
<dbReference type="Pfam" id="PF12833">
    <property type="entry name" value="HTH_18"/>
    <property type="match status" value="1"/>
</dbReference>
<dbReference type="EMBL" id="CP035945">
    <property type="protein sequence ID" value="QBE96672.1"/>
    <property type="molecule type" value="Genomic_DNA"/>
</dbReference>
<evidence type="ECO:0000256" key="3">
    <source>
        <dbReference type="ARBA" id="ARBA00023163"/>
    </source>
</evidence>
<dbReference type="PANTHER" id="PTHR43280">
    <property type="entry name" value="ARAC-FAMILY TRANSCRIPTIONAL REGULATOR"/>
    <property type="match status" value="1"/>
</dbReference>
<proteinExistence type="predicted"/>
<dbReference type="PROSITE" id="PS01124">
    <property type="entry name" value="HTH_ARAC_FAMILY_2"/>
    <property type="match status" value="1"/>
</dbReference>
<sequence length="280" mass="32328">MRRYFQGCAVSKYISITSLFTIFEEIFDRNYYFEGESHDFWEFVCVLDGTLGVTAGEDILILEKGQSVLHRPMEFHRLWSEGRTEPHIFVISFAADAMPQVKDKQFQLTEENHKTISILRDAAAMVFDREEDTLVKSVRTGREAEAQIFINTTENLLLSVLNGKKQKMDYYESISADNYRRIVRTLEEHIQERLTQADIAGLCSMSEASLKKTFSKYTGIGIMTYFTQMKIRHAMEMLEDGIGINETSERLGFCDRNYFSTVFKRVTGRSPASFLRESGQ</sequence>
<dbReference type="AlphaFoldDB" id="A0A4P6LXT8"/>
<keyword evidence="2" id="KW-0238">DNA-binding</keyword>
<evidence type="ECO:0000256" key="2">
    <source>
        <dbReference type="ARBA" id="ARBA00023125"/>
    </source>
</evidence>
<dbReference type="InterPro" id="IPR014710">
    <property type="entry name" value="RmlC-like_jellyroll"/>
</dbReference>
<keyword evidence="3" id="KW-0804">Transcription</keyword>
<accession>A0A4P6LXT8</accession>
<dbReference type="InterPro" id="IPR011051">
    <property type="entry name" value="RmlC_Cupin_sf"/>
</dbReference>
<dbReference type="InterPro" id="IPR003313">
    <property type="entry name" value="AraC-bd"/>
</dbReference>
<reference evidence="5 6" key="1">
    <citation type="submission" date="2019-01" db="EMBL/GenBank/DDBJ databases">
        <title>PMF-metabolizing Aryl O-demethylase.</title>
        <authorList>
            <person name="Kim M."/>
        </authorList>
    </citation>
    <scope>NUCLEOTIDE SEQUENCE [LARGE SCALE GENOMIC DNA]</scope>
    <source>
        <strain evidence="5 6">PMF1</strain>
    </source>
</reference>
<dbReference type="RefSeq" id="WP_130180759.1">
    <property type="nucleotide sequence ID" value="NZ_CP035945.1"/>
</dbReference>
<evidence type="ECO:0000313" key="6">
    <source>
        <dbReference type="Proteomes" id="UP000289794"/>
    </source>
</evidence>
<keyword evidence="1" id="KW-0805">Transcription regulation</keyword>
<dbReference type="Proteomes" id="UP000289794">
    <property type="component" value="Chromosome"/>
</dbReference>
<dbReference type="GO" id="GO:0003700">
    <property type="term" value="F:DNA-binding transcription factor activity"/>
    <property type="evidence" value="ECO:0007669"/>
    <property type="project" value="InterPro"/>
</dbReference>
<name>A0A4P6LXT8_9FIRM</name>